<keyword evidence="2" id="KW-1133">Transmembrane helix</keyword>
<name>A0AAN4ZJJ9_9BILA</name>
<keyword evidence="6" id="KW-1185">Reference proteome</keyword>
<organism evidence="5 6">
    <name type="scientific">Pristionchus mayeri</name>
    <dbReference type="NCBI Taxonomy" id="1317129"/>
    <lineage>
        <taxon>Eukaryota</taxon>
        <taxon>Metazoa</taxon>
        <taxon>Ecdysozoa</taxon>
        <taxon>Nematoda</taxon>
        <taxon>Chromadorea</taxon>
        <taxon>Rhabditida</taxon>
        <taxon>Rhabditina</taxon>
        <taxon>Diplogasteromorpha</taxon>
        <taxon>Diplogasteroidea</taxon>
        <taxon>Neodiplogasteridae</taxon>
        <taxon>Pristionchus</taxon>
    </lineage>
</organism>
<evidence type="ECO:0000256" key="2">
    <source>
        <dbReference type="SAM" id="Phobius"/>
    </source>
</evidence>
<dbReference type="SUPFAM" id="SSF57196">
    <property type="entry name" value="EGF/Laminin"/>
    <property type="match status" value="1"/>
</dbReference>
<dbReference type="PROSITE" id="PS00022">
    <property type="entry name" value="EGF_1"/>
    <property type="match status" value="1"/>
</dbReference>
<feature type="chain" id="PRO_5043048971" description="EGF-like domain-containing protein" evidence="3">
    <location>
        <begin position="17"/>
        <end position="169"/>
    </location>
</feature>
<feature type="signal peptide" evidence="3">
    <location>
        <begin position="1"/>
        <end position="16"/>
    </location>
</feature>
<keyword evidence="2" id="KW-0812">Transmembrane</keyword>
<comment type="caution">
    <text evidence="1">Lacks conserved residue(s) required for the propagation of feature annotation.</text>
</comment>
<feature type="disulfide bond" evidence="1">
    <location>
        <begin position="103"/>
        <end position="112"/>
    </location>
</feature>
<comment type="caution">
    <text evidence="5">The sequence shown here is derived from an EMBL/GenBank/DDBJ whole genome shotgun (WGS) entry which is preliminary data.</text>
</comment>
<keyword evidence="1" id="KW-0245">EGF-like domain</keyword>
<dbReference type="InterPro" id="IPR000742">
    <property type="entry name" value="EGF"/>
</dbReference>
<evidence type="ECO:0000256" key="1">
    <source>
        <dbReference type="PROSITE-ProRule" id="PRU00076"/>
    </source>
</evidence>
<evidence type="ECO:0000259" key="4">
    <source>
        <dbReference type="PROSITE" id="PS50026"/>
    </source>
</evidence>
<dbReference type="EMBL" id="BTRK01000003">
    <property type="protein sequence ID" value="GMR42428.1"/>
    <property type="molecule type" value="Genomic_DNA"/>
</dbReference>
<dbReference type="AlphaFoldDB" id="A0AAN4ZJJ9"/>
<dbReference type="PROSITE" id="PS01186">
    <property type="entry name" value="EGF_2"/>
    <property type="match status" value="1"/>
</dbReference>
<dbReference type="Proteomes" id="UP001328107">
    <property type="component" value="Unassembled WGS sequence"/>
</dbReference>
<keyword evidence="3" id="KW-0732">Signal</keyword>
<feature type="transmembrane region" description="Helical" evidence="2">
    <location>
        <begin position="120"/>
        <end position="142"/>
    </location>
</feature>
<feature type="domain" description="EGF-like" evidence="4">
    <location>
        <begin position="71"/>
        <end position="113"/>
    </location>
</feature>
<keyword evidence="2" id="KW-0472">Membrane</keyword>
<gene>
    <name evidence="5" type="ORF">PMAYCL1PPCAC_12623</name>
</gene>
<reference evidence="6" key="1">
    <citation type="submission" date="2022-10" db="EMBL/GenBank/DDBJ databases">
        <title>Genome assembly of Pristionchus species.</title>
        <authorList>
            <person name="Yoshida K."/>
            <person name="Sommer R.J."/>
        </authorList>
    </citation>
    <scope>NUCLEOTIDE SEQUENCE [LARGE SCALE GENOMIC DNA]</scope>
    <source>
        <strain evidence="6">RS5460</strain>
    </source>
</reference>
<protein>
    <recommendedName>
        <fullName evidence="4">EGF-like domain-containing protein</fullName>
    </recommendedName>
</protein>
<feature type="non-terminal residue" evidence="5">
    <location>
        <position position="1"/>
    </location>
</feature>
<keyword evidence="1" id="KW-1015">Disulfide bond</keyword>
<sequence>PLRSLCLLSFFSLVLSVDSSCGEESVAGKVSISLGKGGKHSEEEEVSSLQYTTVSGNEVIVRPEIFCPSFNVSTCSNNGPCAKGGECVYLDENLPTHRVACYCYSGYRGRYCNESFRTKLIISFFFWGVFVIEVVLIGIALCRSGDESSYPSSPTARALVFILQERRLD</sequence>
<accession>A0AAN4ZJJ9</accession>
<evidence type="ECO:0000313" key="5">
    <source>
        <dbReference type="EMBL" id="GMR42428.1"/>
    </source>
</evidence>
<proteinExistence type="predicted"/>
<dbReference type="Gene3D" id="2.10.25.10">
    <property type="entry name" value="Laminin"/>
    <property type="match status" value="1"/>
</dbReference>
<dbReference type="PROSITE" id="PS50026">
    <property type="entry name" value="EGF_3"/>
    <property type="match status" value="1"/>
</dbReference>
<evidence type="ECO:0000256" key="3">
    <source>
        <dbReference type="SAM" id="SignalP"/>
    </source>
</evidence>
<evidence type="ECO:0000313" key="6">
    <source>
        <dbReference type="Proteomes" id="UP001328107"/>
    </source>
</evidence>